<evidence type="ECO:0000313" key="1">
    <source>
        <dbReference type="EMBL" id="MQL54148.1"/>
    </source>
</evidence>
<evidence type="ECO:0000313" key="2">
    <source>
        <dbReference type="Proteomes" id="UP000441717"/>
    </source>
</evidence>
<dbReference type="AlphaFoldDB" id="A0A6N7IYB0"/>
<gene>
    <name evidence="1" type="ORF">GFC01_18225</name>
</gene>
<feature type="non-terminal residue" evidence="1">
    <location>
        <position position="1"/>
    </location>
</feature>
<dbReference type="Proteomes" id="UP000441717">
    <property type="component" value="Unassembled WGS sequence"/>
</dbReference>
<dbReference type="GO" id="GO:0016740">
    <property type="term" value="F:transferase activity"/>
    <property type="evidence" value="ECO:0007669"/>
    <property type="project" value="UniProtKB-KW"/>
</dbReference>
<comment type="caution">
    <text evidence="1">The sequence shown here is derived from an EMBL/GenBank/DDBJ whole genome shotgun (WGS) entry which is preliminary data.</text>
</comment>
<accession>A0A6N7IYB0</accession>
<sequence>HTPCVVLRSFDHKVMEGFEWVAHLPFMTLLKEPNEAAVKEAVHQLMKTTGQKGEEAG</sequence>
<reference evidence="1 2" key="1">
    <citation type="submission" date="2019-10" db="EMBL/GenBank/DDBJ databases">
        <title>Comparative genomics of sulfur disproportionating microorganisms.</title>
        <authorList>
            <person name="Ward L.M."/>
            <person name="Bertran E."/>
            <person name="Johnston D."/>
        </authorList>
    </citation>
    <scope>NUCLEOTIDE SEQUENCE [LARGE SCALE GENOMIC DNA]</scope>
    <source>
        <strain evidence="1 2">DSM 14055</strain>
    </source>
</reference>
<dbReference type="EMBL" id="WHYR01000225">
    <property type="protein sequence ID" value="MQL54148.1"/>
    <property type="molecule type" value="Genomic_DNA"/>
</dbReference>
<protein>
    <submittedName>
        <fullName evidence="1">Pyruvyl transferase</fullName>
    </submittedName>
</protein>
<name>A0A6N7IYB0_9FIRM</name>
<keyword evidence="2" id="KW-1185">Reference proteome</keyword>
<proteinExistence type="predicted"/>
<organism evidence="1 2">
    <name type="scientific">Desulfofundulus thermobenzoicus</name>
    <dbReference type="NCBI Taxonomy" id="29376"/>
    <lineage>
        <taxon>Bacteria</taxon>
        <taxon>Bacillati</taxon>
        <taxon>Bacillota</taxon>
        <taxon>Clostridia</taxon>
        <taxon>Eubacteriales</taxon>
        <taxon>Peptococcaceae</taxon>
        <taxon>Desulfofundulus</taxon>
    </lineage>
</organism>
<keyword evidence="1" id="KW-0808">Transferase</keyword>